<accession>A0ABV5MAA1</accession>
<evidence type="ECO:0000313" key="2">
    <source>
        <dbReference type="EMBL" id="MFB9445792.1"/>
    </source>
</evidence>
<dbReference type="Gene3D" id="2.120.10.70">
    <property type="entry name" value="Fucose-specific lectin"/>
    <property type="match status" value="2"/>
</dbReference>
<keyword evidence="3" id="KW-1185">Reference proteome</keyword>
<evidence type="ECO:0000313" key="3">
    <source>
        <dbReference type="Proteomes" id="UP001589608"/>
    </source>
</evidence>
<proteinExistence type="predicted"/>
<feature type="transmembrane region" description="Helical" evidence="1">
    <location>
        <begin position="12"/>
        <end position="36"/>
    </location>
</feature>
<feature type="transmembrane region" description="Helical" evidence="1">
    <location>
        <begin position="48"/>
        <end position="67"/>
    </location>
</feature>
<evidence type="ECO:0000256" key="1">
    <source>
        <dbReference type="SAM" id="Phobius"/>
    </source>
</evidence>
<comment type="caution">
    <text evidence="2">The sequence shown here is derived from an EMBL/GenBank/DDBJ whole genome shotgun (WGS) entry which is preliminary data.</text>
</comment>
<protein>
    <submittedName>
        <fullName evidence="2">Uncharacterized protein</fullName>
    </submittedName>
</protein>
<reference evidence="2 3" key="1">
    <citation type="submission" date="2024-09" db="EMBL/GenBank/DDBJ databases">
        <authorList>
            <person name="Sun Q."/>
            <person name="Mori K."/>
        </authorList>
    </citation>
    <scope>NUCLEOTIDE SEQUENCE [LARGE SCALE GENOMIC DNA]</scope>
    <source>
        <strain evidence="2 3">JCM 3307</strain>
    </source>
</reference>
<dbReference type="RefSeq" id="WP_223093136.1">
    <property type="nucleotide sequence ID" value="NZ_CP061913.1"/>
</dbReference>
<keyword evidence="1" id="KW-0812">Transmembrane</keyword>
<keyword evidence="1" id="KW-0472">Membrane</keyword>
<keyword evidence="1" id="KW-1133">Transmembrane helix</keyword>
<organism evidence="2 3">
    <name type="scientific">Dactylosporangium vinaceum</name>
    <dbReference type="NCBI Taxonomy" id="53362"/>
    <lineage>
        <taxon>Bacteria</taxon>
        <taxon>Bacillati</taxon>
        <taxon>Actinomycetota</taxon>
        <taxon>Actinomycetes</taxon>
        <taxon>Micromonosporales</taxon>
        <taxon>Micromonosporaceae</taxon>
        <taxon>Dactylosporangium</taxon>
    </lineage>
</organism>
<dbReference type="EMBL" id="JBHMCA010000043">
    <property type="protein sequence ID" value="MFB9445792.1"/>
    <property type="molecule type" value="Genomic_DNA"/>
</dbReference>
<dbReference type="SUPFAM" id="SSF89372">
    <property type="entry name" value="Fucose-specific lectin"/>
    <property type="match status" value="2"/>
</dbReference>
<dbReference type="Proteomes" id="UP001589608">
    <property type="component" value="Unassembled WGS sequence"/>
</dbReference>
<name>A0ABV5MAA1_9ACTN</name>
<sequence length="372" mass="40541">MKFARRPHWDNGVKSLVAVLAAAAAGIVGSVLTALGDKVLGGGVPTPVVVLVGVGAAAVVFVGGLFTKPEQEPAPALSPDAAAAPDGGAVRAERVAVSSGGTGELRLFAVTRAGAVLERTYRQDHGWSDWADRSLPDGPAHDVAATRIGSVRIDLFAADRRGRIWYRQYDLDGWQPWQTVDGTAHLGRVVRLAVASAGPRHRELWVLGDGGQVGHRWKGDGEAWSQWYDRSVADTLDVAMTVRRGEQLEVTRLKFDGRVRQRGWVNQVWEQWYDLGRPPTSLAGVAVSALSGSREHQEVFVVDASGGISHRWRWHDDPWSDWYEMEAPGHLVDVAAGITSDGRYEVIVADAAGQLHQRSYGKQDRWSDWRAV</sequence>
<gene>
    <name evidence="2" type="ORF">ACFFTR_22150</name>
</gene>